<evidence type="ECO:0000256" key="4">
    <source>
        <dbReference type="SAM" id="Coils"/>
    </source>
</evidence>
<dbReference type="Proteomes" id="UP000515788">
    <property type="component" value="Chromosome 2"/>
</dbReference>
<protein>
    <recommendedName>
        <fullName evidence="8">DNA damage checkpoint protein LCD1</fullName>
    </recommendedName>
</protein>
<accession>A0A7G3ZCI4</accession>
<evidence type="ECO:0008006" key="8">
    <source>
        <dbReference type="Google" id="ProtNLM"/>
    </source>
</evidence>
<dbReference type="KEGG" id="tgb:HG536_0B00810"/>
<comment type="subcellular location">
    <subcellularLocation>
        <location evidence="1">Nucleus</location>
    </subcellularLocation>
</comment>
<evidence type="ECO:0000313" key="6">
    <source>
        <dbReference type="EMBL" id="QLL31220.1"/>
    </source>
</evidence>
<evidence type="ECO:0000256" key="2">
    <source>
        <dbReference type="ARBA" id="ARBA00022763"/>
    </source>
</evidence>
<dbReference type="RefSeq" id="XP_037137895.1">
    <property type="nucleotide sequence ID" value="XM_037282000.1"/>
</dbReference>
<reference evidence="6 7" key="1">
    <citation type="submission" date="2020-06" db="EMBL/GenBank/DDBJ databases">
        <title>The yeast mating-type switching endonuclease HO is a domesticated member of an unorthodox homing genetic element family.</title>
        <authorList>
            <person name="Coughlan A.Y."/>
            <person name="Lombardi L."/>
            <person name="Braun-Galleani S."/>
            <person name="Martos A.R."/>
            <person name="Galeote V."/>
            <person name="Bigey F."/>
            <person name="Dequin S."/>
            <person name="Byrne K.P."/>
            <person name="Wolfe K.H."/>
        </authorList>
    </citation>
    <scope>NUCLEOTIDE SEQUENCE [LARGE SCALE GENOMIC DNA]</scope>
    <source>
        <strain evidence="6 7">CBS764</strain>
    </source>
</reference>
<dbReference type="GO" id="GO:0005634">
    <property type="term" value="C:nucleus"/>
    <property type="evidence" value="ECO:0007669"/>
    <property type="project" value="UniProtKB-SubCell"/>
</dbReference>
<evidence type="ECO:0000256" key="3">
    <source>
        <dbReference type="ARBA" id="ARBA00023242"/>
    </source>
</evidence>
<dbReference type="Pfam" id="PF09798">
    <property type="entry name" value="LCD1"/>
    <property type="match status" value="1"/>
</dbReference>
<keyword evidence="4" id="KW-0175">Coiled coil</keyword>
<feature type="coiled-coil region" evidence="4">
    <location>
        <begin position="52"/>
        <end position="115"/>
    </location>
</feature>
<organism evidence="6 7">
    <name type="scientific">Torulaspora globosa</name>
    <dbReference type="NCBI Taxonomy" id="48254"/>
    <lineage>
        <taxon>Eukaryota</taxon>
        <taxon>Fungi</taxon>
        <taxon>Dikarya</taxon>
        <taxon>Ascomycota</taxon>
        <taxon>Saccharomycotina</taxon>
        <taxon>Saccharomycetes</taxon>
        <taxon>Saccharomycetales</taxon>
        <taxon>Saccharomycetaceae</taxon>
        <taxon>Torulaspora</taxon>
    </lineage>
</organism>
<dbReference type="InterPro" id="IPR018622">
    <property type="entry name" value="DNA_damage_chkpnt_Lcd1"/>
</dbReference>
<dbReference type="OrthoDB" id="4078000at2759"/>
<keyword evidence="7" id="KW-1185">Reference proteome</keyword>
<keyword evidence="3" id="KW-0539">Nucleus</keyword>
<evidence type="ECO:0000256" key="5">
    <source>
        <dbReference type="SAM" id="MobiDB-lite"/>
    </source>
</evidence>
<evidence type="ECO:0000256" key="1">
    <source>
        <dbReference type="ARBA" id="ARBA00004123"/>
    </source>
</evidence>
<sequence>MSYDDNGILSDDDDDMLLELSTRPPKLTQNQLATQVPNKESYQTSGNISNDVARAQGEVSILRDKLRLLEEERKRDKERQLREEEKLKASHREELARLKVELQNLEDAKKFLVMEVRKTSASYKPKTAGQSPSAGLSSLTDDTTATENIQVSNKDSADHSSKRRKIVEVADDKKQVKAINRPFNDDSGELFDILMLHRICGVKLRTIQILNCLRLVSTKRFSLDGLEISQGESIGEQLTQYLLQCKKAMTLDTFIENLIRVLSALIQEIMVSDGSNLAIPFLLVMVYQIIIFRPSAIRLAVLKHILNFICELIKAFQKSLKRPLHESNTTNDVEPQIFQYEMIELLVTVYSYDILEASIGVLQSNPSSVHGEVLTVPLLNSIGFVYKLALPISYKPIMSVVFNTVEIINMLAGMVDSSSAKPIQTDPQWWKDCITRLYHMLGKSIDTSDPFNEESPGNFCFSRFHDVYGMVRNIGSNSIGSLISRLIYEDKLQDLPRVILKDDIEDSTTFLDNHDVAVNMERWFLLLKTNILNILENIINFYPQETAVANGEMLIQLTRFMSTQQELMLHRLLGQSSPNLLIRCQLIEYAMALIYRLWMDHPRQITSQHVKEVESELVTSLWRFLAASDSNSDSRDALENQELIDEFGTLTLENRSKYYDDALENAPEYVEEDIRNEMNDQTSKIMQVKYDQVCRQMAQTILETKLDSIISIEGMDSLYVAMGK</sequence>
<dbReference type="AlphaFoldDB" id="A0A7G3ZCI4"/>
<feature type="compositionally biased region" description="Basic and acidic residues" evidence="5">
    <location>
        <begin position="155"/>
        <end position="164"/>
    </location>
</feature>
<evidence type="ECO:0000313" key="7">
    <source>
        <dbReference type="Proteomes" id="UP000515788"/>
    </source>
</evidence>
<keyword evidence="2" id="KW-0227">DNA damage</keyword>
<gene>
    <name evidence="6" type="ORF">HG536_0B00810</name>
</gene>
<dbReference type="EMBL" id="CP059247">
    <property type="protein sequence ID" value="QLL31220.1"/>
    <property type="molecule type" value="Genomic_DNA"/>
</dbReference>
<name>A0A7G3ZCI4_9SACH</name>
<dbReference type="GO" id="GO:0000077">
    <property type="term" value="P:DNA damage checkpoint signaling"/>
    <property type="evidence" value="ECO:0007669"/>
    <property type="project" value="InterPro"/>
</dbReference>
<dbReference type="GeneID" id="59324339"/>
<proteinExistence type="predicted"/>
<feature type="region of interest" description="Disordered" evidence="5">
    <location>
        <begin position="121"/>
        <end position="164"/>
    </location>
</feature>
<feature type="compositionally biased region" description="Polar residues" evidence="5">
    <location>
        <begin position="128"/>
        <end position="154"/>
    </location>
</feature>